<gene>
    <name evidence="2" type="ORF">DA792_10160</name>
</gene>
<evidence type="ECO:0000259" key="1">
    <source>
        <dbReference type="Pfam" id="PF13478"/>
    </source>
</evidence>
<dbReference type="PANTHER" id="PTHR30388">
    <property type="entry name" value="ALDEHYDE OXIDOREDUCTASE MOLYBDENUM COFACTOR ASSEMBLY PROTEIN"/>
    <property type="match status" value="1"/>
</dbReference>
<dbReference type="InterPro" id="IPR027051">
    <property type="entry name" value="XdhC_Rossmann_dom"/>
</dbReference>
<evidence type="ECO:0000313" key="3">
    <source>
        <dbReference type="Proteomes" id="UP000241447"/>
    </source>
</evidence>
<dbReference type="Proteomes" id="UP000241447">
    <property type="component" value="Chromosome"/>
</dbReference>
<dbReference type="RefSeq" id="WP_107719846.1">
    <property type="nucleotide sequence ID" value="NZ_CP028475.1"/>
</dbReference>
<evidence type="ECO:0000313" key="2">
    <source>
        <dbReference type="EMBL" id="AVW91401.1"/>
    </source>
</evidence>
<protein>
    <recommendedName>
        <fullName evidence="1">XdhC Rossmann domain-containing protein</fullName>
    </recommendedName>
</protein>
<dbReference type="PANTHER" id="PTHR30388:SF4">
    <property type="entry name" value="MOLYBDENUM COFACTOR INSERTION CHAPERONE PAOD"/>
    <property type="match status" value="1"/>
</dbReference>
<dbReference type="AlphaFoldDB" id="A0A2R4M2L1"/>
<sequence length="126" mass="12987">MAPRRGGAVLATVIEFWGRAPRPLGNQLVASGKSQSTGDDWPGAALLAHGLDGRAGVISALRSDRLYIGALGPIRPDAKCALKGAGGSEAQIARLHAPVGLGLRAQSPAEIVISILAQVIQVLRRP</sequence>
<dbReference type="Gene3D" id="3.40.50.720">
    <property type="entry name" value="NAD(P)-binding Rossmann-like Domain"/>
    <property type="match status" value="1"/>
</dbReference>
<reference evidence="2 3" key="1">
    <citation type="submission" date="2018-03" db="EMBL/GenBank/DDBJ databases">
        <title>The Complete Genome of Celeribacter baekdonensis strain LH4, a Thiosulfate-Oxidizing Alphaproteobacterium Isolated from Gulf of Mexico Continental Slope Sediments.</title>
        <authorList>
            <person name="Flood B.E."/>
            <person name="Bailey J.V."/>
            <person name="Leprich D."/>
        </authorList>
    </citation>
    <scope>NUCLEOTIDE SEQUENCE [LARGE SCALE GENOMIC DNA]</scope>
    <source>
        <strain evidence="2 3">LH4</strain>
    </source>
</reference>
<dbReference type="OrthoDB" id="9815497at2"/>
<proteinExistence type="predicted"/>
<dbReference type="Pfam" id="PF13478">
    <property type="entry name" value="XdhC_C"/>
    <property type="match status" value="1"/>
</dbReference>
<organism evidence="2 3">
    <name type="scientific">Celeribacter baekdonensis</name>
    <dbReference type="NCBI Taxonomy" id="875171"/>
    <lineage>
        <taxon>Bacteria</taxon>
        <taxon>Pseudomonadati</taxon>
        <taxon>Pseudomonadota</taxon>
        <taxon>Alphaproteobacteria</taxon>
        <taxon>Rhodobacterales</taxon>
        <taxon>Roseobacteraceae</taxon>
        <taxon>Celeribacter</taxon>
    </lineage>
</organism>
<dbReference type="InterPro" id="IPR052698">
    <property type="entry name" value="MoCofactor_Util/Proc"/>
</dbReference>
<accession>A0A2R4M2L1</accession>
<feature type="domain" description="XdhC Rossmann" evidence="1">
    <location>
        <begin position="57"/>
        <end position="119"/>
    </location>
</feature>
<dbReference type="KEGG" id="cbak:DA792_10160"/>
<dbReference type="EMBL" id="CP028475">
    <property type="protein sequence ID" value="AVW91401.1"/>
    <property type="molecule type" value="Genomic_DNA"/>
</dbReference>
<name>A0A2R4M2L1_9RHOB</name>